<organism evidence="1 2">
    <name type="scientific">Favolaschia claudopus</name>
    <dbReference type="NCBI Taxonomy" id="2862362"/>
    <lineage>
        <taxon>Eukaryota</taxon>
        <taxon>Fungi</taxon>
        <taxon>Dikarya</taxon>
        <taxon>Basidiomycota</taxon>
        <taxon>Agaricomycotina</taxon>
        <taxon>Agaricomycetes</taxon>
        <taxon>Agaricomycetidae</taxon>
        <taxon>Agaricales</taxon>
        <taxon>Marasmiineae</taxon>
        <taxon>Mycenaceae</taxon>
        <taxon>Favolaschia</taxon>
    </lineage>
</organism>
<dbReference type="Gene3D" id="3.80.10.10">
    <property type="entry name" value="Ribonuclease Inhibitor"/>
    <property type="match status" value="1"/>
</dbReference>
<proteinExistence type="predicted"/>
<dbReference type="AlphaFoldDB" id="A0AAV9ZQL9"/>
<sequence>MVSADSLNLDVLELVFSYLSGKDLTAIARVNRFFFAGAIPHLYSILPYRLSHAKRYPSLASPFSVISSHPWLAVHVRHIDIRSIPVVKSQINTKFAIECTRALDMCPNISSFRCTVNNALPPFLGSLAKKDRLHDLWICASLTTDQSAKLIKLAKIRTLTLDLASWNILSLLPQWATTLRDHLRVLTLYMTNELNETMLEKVLAELPGLIGLHVIQCAKIHHVAILAQVSHTPLLESLSFTTSEDARELLNPPPQLTSLLHLSIDLRFTPMAPMQQPSPNTISAILTHINHSSPRLESFVLKYPSRQYGVQNSLIQQIIGAYAPSLRNLSFIDSAVGTTDSLTALCRACAKLERLEVWIPVDDLVIFAISIAQSKSLRTLVDVNSHTHAPRSTLRQGGVYTLMSKVENLQEVVTDTETWKRTKDLDDSEDEDEEDFTVTSERQSCYGGKGKTANHWFMPREL</sequence>
<dbReference type="CDD" id="cd09917">
    <property type="entry name" value="F-box_SF"/>
    <property type="match status" value="1"/>
</dbReference>
<accession>A0AAV9ZQL9</accession>
<name>A0AAV9ZQL9_9AGAR</name>
<dbReference type="SUPFAM" id="SSF52047">
    <property type="entry name" value="RNI-like"/>
    <property type="match status" value="1"/>
</dbReference>
<dbReference type="EMBL" id="JAWWNJ010000121">
    <property type="protein sequence ID" value="KAK6988617.1"/>
    <property type="molecule type" value="Genomic_DNA"/>
</dbReference>
<protein>
    <recommendedName>
        <fullName evidence="3">F-box domain-containing protein</fullName>
    </recommendedName>
</protein>
<evidence type="ECO:0000313" key="1">
    <source>
        <dbReference type="EMBL" id="KAK6988617.1"/>
    </source>
</evidence>
<comment type="caution">
    <text evidence="1">The sequence shown here is derived from an EMBL/GenBank/DDBJ whole genome shotgun (WGS) entry which is preliminary data.</text>
</comment>
<evidence type="ECO:0000313" key="2">
    <source>
        <dbReference type="Proteomes" id="UP001362999"/>
    </source>
</evidence>
<evidence type="ECO:0008006" key="3">
    <source>
        <dbReference type="Google" id="ProtNLM"/>
    </source>
</evidence>
<gene>
    <name evidence="1" type="ORF">R3P38DRAFT_274561</name>
</gene>
<dbReference type="InterPro" id="IPR032675">
    <property type="entry name" value="LRR_dom_sf"/>
</dbReference>
<dbReference type="Proteomes" id="UP001362999">
    <property type="component" value="Unassembled WGS sequence"/>
</dbReference>
<keyword evidence="2" id="KW-1185">Reference proteome</keyword>
<reference evidence="1 2" key="1">
    <citation type="journal article" date="2024" name="J Genomics">
        <title>Draft genome sequencing and assembly of Favolaschia claudopus CIRM-BRFM 2984 isolated from oak limbs.</title>
        <authorList>
            <person name="Navarro D."/>
            <person name="Drula E."/>
            <person name="Chaduli D."/>
            <person name="Cazenave R."/>
            <person name="Ahrendt S."/>
            <person name="Wang J."/>
            <person name="Lipzen A."/>
            <person name="Daum C."/>
            <person name="Barry K."/>
            <person name="Grigoriev I.V."/>
            <person name="Favel A."/>
            <person name="Rosso M.N."/>
            <person name="Martin F."/>
        </authorList>
    </citation>
    <scope>NUCLEOTIDE SEQUENCE [LARGE SCALE GENOMIC DNA]</scope>
    <source>
        <strain evidence="1 2">CIRM-BRFM 2984</strain>
    </source>
</reference>